<evidence type="ECO:0000259" key="4">
    <source>
        <dbReference type="PROSITE" id="PS51755"/>
    </source>
</evidence>
<dbReference type="CDD" id="cd00383">
    <property type="entry name" value="trans_reg_C"/>
    <property type="match status" value="1"/>
</dbReference>
<keyword evidence="1 3" id="KW-0238">DNA-binding</keyword>
<feature type="domain" description="OmpR/PhoB-type" evidence="4">
    <location>
        <begin position="1"/>
        <end position="96"/>
    </location>
</feature>
<comment type="caution">
    <text evidence="5">The sequence shown here is derived from an EMBL/GenBank/DDBJ whole genome shotgun (WGS) entry which is preliminary data.</text>
</comment>
<dbReference type="Pfam" id="PF00486">
    <property type="entry name" value="Trans_reg_C"/>
    <property type="match status" value="1"/>
</dbReference>
<dbReference type="InterPro" id="IPR036388">
    <property type="entry name" value="WH-like_DNA-bd_sf"/>
</dbReference>
<feature type="DNA-binding region" description="OmpR/PhoB-type" evidence="3">
    <location>
        <begin position="1"/>
        <end position="96"/>
    </location>
</feature>
<dbReference type="Gene3D" id="1.25.40.10">
    <property type="entry name" value="Tetratricopeptide repeat domain"/>
    <property type="match status" value="1"/>
</dbReference>
<dbReference type="RefSeq" id="WP_379994181.1">
    <property type="nucleotide sequence ID" value="NZ_JBHLYO010000007.1"/>
</dbReference>
<dbReference type="PROSITE" id="PS50005">
    <property type="entry name" value="TPR"/>
    <property type="match status" value="1"/>
</dbReference>
<dbReference type="PROSITE" id="PS51755">
    <property type="entry name" value="OMPR_PHOB"/>
    <property type="match status" value="1"/>
</dbReference>
<keyword evidence="2" id="KW-0802">TPR repeat</keyword>
<name>A0ABQ5WC38_9HYPH</name>
<dbReference type="Proteomes" id="UP001156691">
    <property type="component" value="Unassembled WGS sequence"/>
</dbReference>
<dbReference type="SUPFAM" id="SSF46894">
    <property type="entry name" value="C-terminal effector domain of the bipartite response regulators"/>
    <property type="match status" value="1"/>
</dbReference>
<dbReference type="SMART" id="SM00862">
    <property type="entry name" value="Trans_reg_C"/>
    <property type="match status" value="1"/>
</dbReference>
<evidence type="ECO:0000313" key="5">
    <source>
        <dbReference type="EMBL" id="GLQ57166.1"/>
    </source>
</evidence>
<evidence type="ECO:0000313" key="6">
    <source>
        <dbReference type="Proteomes" id="UP001156691"/>
    </source>
</evidence>
<dbReference type="InterPro" id="IPR016032">
    <property type="entry name" value="Sig_transdc_resp-reg_C-effctor"/>
</dbReference>
<organism evidence="5 6">
    <name type="scientific">Devosia nitrariae</name>
    <dbReference type="NCBI Taxonomy" id="2071872"/>
    <lineage>
        <taxon>Bacteria</taxon>
        <taxon>Pseudomonadati</taxon>
        <taxon>Pseudomonadota</taxon>
        <taxon>Alphaproteobacteria</taxon>
        <taxon>Hyphomicrobiales</taxon>
        <taxon>Devosiaceae</taxon>
        <taxon>Devosia</taxon>
    </lineage>
</organism>
<feature type="repeat" description="TPR" evidence="2">
    <location>
        <begin position="328"/>
        <end position="361"/>
    </location>
</feature>
<dbReference type="SUPFAM" id="SSF48452">
    <property type="entry name" value="TPR-like"/>
    <property type="match status" value="1"/>
</dbReference>
<keyword evidence="6" id="KW-1185">Reference proteome</keyword>
<evidence type="ECO:0000256" key="1">
    <source>
        <dbReference type="ARBA" id="ARBA00023125"/>
    </source>
</evidence>
<dbReference type="Gene3D" id="1.10.10.10">
    <property type="entry name" value="Winged helix-like DNA-binding domain superfamily/Winged helix DNA-binding domain"/>
    <property type="match status" value="1"/>
</dbReference>
<evidence type="ECO:0000256" key="3">
    <source>
        <dbReference type="PROSITE-ProRule" id="PRU01091"/>
    </source>
</evidence>
<reference evidence="6" key="1">
    <citation type="journal article" date="2019" name="Int. J. Syst. Evol. Microbiol.">
        <title>The Global Catalogue of Microorganisms (GCM) 10K type strain sequencing project: providing services to taxonomists for standard genome sequencing and annotation.</title>
        <authorList>
            <consortium name="The Broad Institute Genomics Platform"/>
            <consortium name="The Broad Institute Genome Sequencing Center for Infectious Disease"/>
            <person name="Wu L."/>
            <person name="Ma J."/>
        </authorList>
    </citation>
    <scope>NUCLEOTIDE SEQUENCE [LARGE SCALE GENOMIC DNA]</scope>
    <source>
        <strain evidence="6">NBRC 112416</strain>
    </source>
</reference>
<dbReference type="InterPro" id="IPR011990">
    <property type="entry name" value="TPR-like_helical_dom_sf"/>
</dbReference>
<protein>
    <submittedName>
        <fullName evidence="5">Adenylate cyclase</fullName>
    </submittedName>
</protein>
<dbReference type="InterPro" id="IPR001867">
    <property type="entry name" value="OmpR/PhoB-type_DNA-bd"/>
</dbReference>
<dbReference type="EMBL" id="BSNS01000023">
    <property type="protein sequence ID" value="GLQ57166.1"/>
    <property type="molecule type" value="Genomic_DNA"/>
</dbReference>
<sequence length="492" mass="53395">MKFGDFEFDPATGTLFREGVAVALGHRGSGLLRVLTAKRGEIISKDALLQAAWPGQVVEESNLSVQIAALRKALGTSPAGQEWIATVPRIGYRFLGPGNASRTDNATPVIAVLPFDNVSSDREQEFFAQGLAEDLITDLSRVPGLVVIARNSSFAMRERRGDTRGIGADLGARFIIDGSVRRSSNKVRINVQLIEVAEQAQLWAERFDGDLSDVFTLQDQVVGRVVGALSRVLAVGDAPRNRRPVDIGAYDAFQRGRSIFLRSPEGYREGVALFHKAIQLDPDFAEPHAWLAMSHVQSGLHWGVEPRQSIENAVTEAEAAIGLDPDNGDALAHLGYALAFTPRLGEAGAAFARALNINPNHADAMALKAELLVIEGRPGDGVDLVRSAMRLNPYPPSWYDWMLAFAYYAGGRYEDVVATLNISGVERAPSGRLLAAALAQLGLTDEARAAAAAFLRLMPGFSIQRWLTTQNLQRQQDADRFAEGYRKAGLPE</sequence>
<accession>A0ABQ5WC38</accession>
<proteinExistence type="predicted"/>
<evidence type="ECO:0000256" key="2">
    <source>
        <dbReference type="PROSITE-ProRule" id="PRU00339"/>
    </source>
</evidence>
<dbReference type="InterPro" id="IPR019734">
    <property type="entry name" value="TPR_rpt"/>
</dbReference>
<gene>
    <name evidence="5" type="ORF">GCM10010862_44250</name>
</gene>
<dbReference type="Gene3D" id="3.40.50.10070">
    <property type="entry name" value="TolB, N-terminal domain"/>
    <property type="match status" value="1"/>
</dbReference>